<dbReference type="OrthoDB" id="7864805at2"/>
<keyword evidence="1" id="KW-0812">Transmembrane</keyword>
<organism evidence="2 3">
    <name type="scientific">Vagococcus fluvialis bH819</name>
    <dbReference type="NCBI Taxonomy" id="1255619"/>
    <lineage>
        <taxon>Bacteria</taxon>
        <taxon>Bacillati</taxon>
        <taxon>Bacillota</taxon>
        <taxon>Bacilli</taxon>
        <taxon>Lactobacillales</taxon>
        <taxon>Enterococcaceae</taxon>
        <taxon>Vagococcus</taxon>
    </lineage>
</organism>
<dbReference type="AlphaFoldDB" id="A0A1X6WLI8"/>
<proteinExistence type="predicted"/>
<evidence type="ECO:0000313" key="3">
    <source>
        <dbReference type="Proteomes" id="UP000195918"/>
    </source>
</evidence>
<dbReference type="PANTHER" id="PTHR34821:SF2">
    <property type="entry name" value="INNER MEMBRANE PROTEIN YDCZ"/>
    <property type="match status" value="1"/>
</dbReference>
<evidence type="ECO:0000313" key="2">
    <source>
        <dbReference type="EMBL" id="SLM85102.1"/>
    </source>
</evidence>
<feature type="transmembrane region" description="Helical" evidence="1">
    <location>
        <begin position="62"/>
        <end position="85"/>
    </location>
</feature>
<reference evidence="3" key="1">
    <citation type="submission" date="2017-02" db="EMBL/GenBank/DDBJ databases">
        <authorList>
            <person name="Dridi B."/>
        </authorList>
    </citation>
    <scope>NUCLEOTIDE SEQUENCE [LARGE SCALE GENOMIC DNA]</scope>
    <source>
        <strain evidence="3">bH819</strain>
    </source>
</reference>
<dbReference type="InterPro" id="IPR006750">
    <property type="entry name" value="YdcZ"/>
</dbReference>
<dbReference type="Proteomes" id="UP000195918">
    <property type="component" value="Unassembled WGS sequence"/>
</dbReference>
<dbReference type="GO" id="GO:0005886">
    <property type="term" value="C:plasma membrane"/>
    <property type="evidence" value="ECO:0007669"/>
    <property type="project" value="TreeGrafter"/>
</dbReference>
<keyword evidence="1" id="KW-0472">Membrane</keyword>
<dbReference type="RefSeq" id="WP_086950742.1">
    <property type="nucleotide sequence ID" value="NZ_FWFD01000007.1"/>
</dbReference>
<dbReference type="Pfam" id="PF04657">
    <property type="entry name" value="DMT_YdcZ"/>
    <property type="match status" value="1"/>
</dbReference>
<evidence type="ECO:0000256" key="1">
    <source>
        <dbReference type="SAM" id="Phobius"/>
    </source>
</evidence>
<dbReference type="EMBL" id="FWFD01000007">
    <property type="protein sequence ID" value="SLM85102.1"/>
    <property type="molecule type" value="Genomic_DNA"/>
</dbReference>
<keyword evidence="3" id="KW-1185">Reference proteome</keyword>
<dbReference type="PANTHER" id="PTHR34821">
    <property type="entry name" value="INNER MEMBRANE PROTEIN YDCZ"/>
    <property type="match status" value="1"/>
</dbReference>
<feature type="transmembrane region" description="Helical" evidence="1">
    <location>
        <begin position="7"/>
        <end position="27"/>
    </location>
</feature>
<accession>A0A1X6WLI8</accession>
<feature type="transmembrane region" description="Helical" evidence="1">
    <location>
        <begin position="91"/>
        <end position="111"/>
    </location>
</feature>
<gene>
    <name evidence="2" type="ORF">FM121_03325</name>
</gene>
<feature type="transmembrane region" description="Helical" evidence="1">
    <location>
        <begin position="33"/>
        <end position="50"/>
    </location>
</feature>
<evidence type="ECO:0008006" key="4">
    <source>
        <dbReference type="Google" id="ProtNLM"/>
    </source>
</evidence>
<sequence length="139" mass="15104">MKIISIFIGALITIMIALNGILSQYLGNYVSSVIIHLLGLIGIIFILIVTKTKVKYRNNLRWYFYTAGVIGVFTVIFNNISFAALGVSLTVSLGLLGQSLSSLVIDHFGLLGMNKSPFEPKKIVGLICILLGIIVMSIT</sequence>
<name>A0A1X6WLI8_9ENTE</name>
<protein>
    <recommendedName>
        <fullName evidence="4">Integral membrane protein</fullName>
    </recommendedName>
</protein>
<feature type="transmembrane region" description="Helical" evidence="1">
    <location>
        <begin position="123"/>
        <end position="138"/>
    </location>
</feature>
<keyword evidence="1" id="KW-1133">Transmembrane helix</keyword>